<evidence type="ECO:0000256" key="1">
    <source>
        <dbReference type="SAM" id="MobiDB-lite"/>
    </source>
</evidence>
<evidence type="ECO:0000313" key="2">
    <source>
        <dbReference type="EMBL" id="PSR93728.1"/>
    </source>
</evidence>
<feature type="region of interest" description="Disordered" evidence="1">
    <location>
        <begin position="33"/>
        <end position="64"/>
    </location>
</feature>
<protein>
    <submittedName>
        <fullName evidence="2">Uncharacterized protein</fullName>
    </submittedName>
</protein>
<sequence>MLWRPRRTDHEAAVAAPYKFNPPSWPTVVSYSLTSNPTDTKQPSAPHNYDEVEHNHPLKSRTEDLREDGADQMWRGHVLGEEEYLNVQDECVPAGKTCETRTVHGTRPCEDAYEADSESQFDQHGDCDMDTLSPTTPVDVAVESLEPYDPYYDHYDPDEFDCEEELLRAFHFDRRSLILHSLHPDISPHIVITPPPNPWDAYWAYISNSLWPQWPEYLTVPAGAYSCLIGCPGKIDALPDNVTTLSKLLPGSTPHIVIQEAPLQSPWEIEEHKTVYPQDSGFGYYLMIPGVHEDYIINSTESIYDDPFTDDATPTGESDTFEESDLATESDSSLDSLELDTPKDTGLEDFSLAKEVPMPYYDEDEDDLPSLDDEFYQSTARRYGLDLNAL</sequence>
<dbReference type="Proteomes" id="UP000186601">
    <property type="component" value="Unassembled WGS sequence"/>
</dbReference>
<organism evidence="2 3">
    <name type="scientific">Hermanssonia centrifuga</name>
    <dbReference type="NCBI Taxonomy" id="98765"/>
    <lineage>
        <taxon>Eukaryota</taxon>
        <taxon>Fungi</taxon>
        <taxon>Dikarya</taxon>
        <taxon>Basidiomycota</taxon>
        <taxon>Agaricomycotina</taxon>
        <taxon>Agaricomycetes</taxon>
        <taxon>Polyporales</taxon>
        <taxon>Meruliaceae</taxon>
        <taxon>Hermanssonia</taxon>
    </lineage>
</organism>
<gene>
    <name evidence="2" type="ORF">PHLCEN_2v4623</name>
</gene>
<dbReference type="OrthoDB" id="2649950at2759"/>
<evidence type="ECO:0000313" key="3">
    <source>
        <dbReference type="Proteomes" id="UP000186601"/>
    </source>
</evidence>
<accession>A0A2R6PMT5</accession>
<dbReference type="EMBL" id="MLYV02000468">
    <property type="protein sequence ID" value="PSR93728.1"/>
    <property type="molecule type" value="Genomic_DNA"/>
</dbReference>
<proteinExistence type="predicted"/>
<feature type="compositionally biased region" description="Acidic residues" evidence="1">
    <location>
        <begin position="361"/>
        <end position="371"/>
    </location>
</feature>
<dbReference type="AlphaFoldDB" id="A0A2R6PMT5"/>
<feature type="compositionally biased region" description="Polar residues" evidence="1">
    <location>
        <begin position="33"/>
        <end position="45"/>
    </location>
</feature>
<feature type="region of interest" description="Disordered" evidence="1">
    <location>
        <begin position="306"/>
        <end position="371"/>
    </location>
</feature>
<keyword evidence="3" id="KW-1185">Reference proteome</keyword>
<reference evidence="2 3" key="1">
    <citation type="submission" date="2018-02" db="EMBL/GenBank/DDBJ databases">
        <title>Genome sequence of the basidiomycete white-rot fungus Phlebia centrifuga.</title>
        <authorList>
            <person name="Granchi Z."/>
            <person name="Peng M."/>
            <person name="de Vries R.P."/>
            <person name="Hilden K."/>
            <person name="Makela M.R."/>
            <person name="Grigoriev I."/>
            <person name="Riley R."/>
        </authorList>
    </citation>
    <scope>NUCLEOTIDE SEQUENCE [LARGE SCALE GENOMIC DNA]</scope>
    <source>
        <strain evidence="2 3">FBCC195</strain>
    </source>
</reference>
<feature type="compositionally biased region" description="Acidic residues" evidence="1">
    <location>
        <begin position="319"/>
        <end position="328"/>
    </location>
</feature>
<name>A0A2R6PMT5_9APHY</name>
<feature type="compositionally biased region" description="Basic and acidic residues" evidence="1">
    <location>
        <begin position="48"/>
        <end position="64"/>
    </location>
</feature>
<comment type="caution">
    <text evidence="2">The sequence shown here is derived from an EMBL/GenBank/DDBJ whole genome shotgun (WGS) entry which is preliminary data.</text>
</comment>